<reference evidence="2" key="1">
    <citation type="submission" date="2011-07" db="EMBL/GenBank/DDBJ databases">
        <authorList>
            <consortium name="Caenorhabditis brenneri Sequencing and Analysis Consortium"/>
            <person name="Wilson R.K."/>
        </authorList>
    </citation>
    <scope>NUCLEOTIDE SEQUENCE [LARGE SCALE GENOMIC DNA]</scope>
    <source>
        <strain evidence="2">PB2801</strain>
    </source>
</reference>
<dbReference type="EMBL" id="GL379820">
    <property type="protein sequence ID" value="EGT47521.1"/>
    <property type="molecule type" value="Genomic_DNA"/>
</dbReference>
<dbReference type="AlphaFoldDB" id="G0MYK1"/>
<gene>
    <name evidence="1" type="ORF">CAEBREN_12500</name>
</gene>
<evidence type="ECO:0000313" key="2">
    <source>
        <dbReference type="Proteomes" id="UP000008068"/>
    </source>
</evidence>
<dbReference type="Proteomes" id="UP000008068">
    <property type="component" value="Unassembled WGS sequence"/>
</dbReference>
<proteinExistence type="predicted"/>
<name>G0MYK1_CAEBE</name>
<protein>
    <submittedName>
        <fullName evidence="1">Uncharacterized protein</fullName>
    </submittedName>
</protein>
<dbReference type="InParanoid" id="G0MYK1"/>
<evidence type="ECO:0000313" key="1">
    <source>
        <dbReference type="EMBL" id="EGT47521.1"/>
    </source>
</evidence>
<accession>G0MYK1</accession>
<dbReference type="HOGENOM" id="CLU_1929430_0_0_1"/>
<organism evidence="2">
    <name type="scientific">Caenorhabditis brenneri</name>
    <name type="common">Nematode worm</name>
    <dbReference type="NCBI Taxonomy" id="135651"/>
    <lineage>
        <taxon>Eukaryota</taxon>
        <taxon>Metazoa</taxon>
        <taxon>Ecdysozoa</taxon>
        <taxon>Nematoda</taxon>
        <taxon>Chromadorea</taxon>
        <taxon>Rhabditida</taxon>
        <taxon>Rhabditina</taxon>
        <taxon>Rhabditomorpha</taxon>
        <taxon>Rhabditoidea</taxon>
        <taxon>Rhabditidae</taxon>
        <taxon>Peloderinae</taxon>
        <taxon>Caenorhabditis</taxon>
    </lineage>
</organism>
<sequence>MVTLKGSYQDAFKSTWWTFGQPNIFYEQRVSKRMQQLRKTDRRCLSWSKTYQFCRGVLEERCQRDFQPVHPQCFRLLLKNLKKVSTKELVLFKSEKKIIFTLCSQCCIFRYMLYQPTNLNAMKNSLCSTSS</sequence>
<keyword evidence="2" id="KW-1185">Reference proteome</keyword>